<protein>
    <recommendedName>
        <fullName evidence="3 5">GTP cyclohydrolase 1 type 2 homolog</fullName>
    </recommendedName>
</protein>
<evidence type="ECO:0000256" key="1">
    <source>
        <dbReference type="ARBA" id="ARBA00006964"/>
    </source>
</evidence>
<dbReference type="Pfam" id="PF01784">
    <property type="entry name" value="DUF34_NIF3"/>
    <property type="match status" value="1"/>
</dbReference>
<sequence>MSTHPGPDTNAGTGADAATGTSVTVESIRQTMDAAYPPRLAEKWDAVGLICGDPHAPVRKVAFALDCTDEVARRAVDIGADMLIVHHPLLLRGVESVAADTPKGRVLHTLITGGVALFAAHTNADKARPGVNDKLAELVGITPGRPIVPETPPARDKWGVNVPVDAAEAVKDAVFAAGAGEIGNYRRCAYETTVAGQFEPVAGAEPAEGEIGVLHRGEEARVEFVAPAARRAAIVDALRAAHPYEEPAFDVTAMQPDGDLDKAEGLGRVSELPEPMSLRQFTQQVANALPETAWGVRAAGDPDQMVSRVAVSSGAGDSFLDASTKLGVDVYVTSDMRHHPVDEHLRAGGPAVIDTAHWASEFPWTAQAAEVIRAHHDVECDVISVRTDPWTVSAHPATDN</sequence>
<proteinExistence type="inferred from homology"/>
<evidence type="ECO:0000256" key="3">
    <source>
        <dbReference type="ARBA" id="ARBA00022112"/>
    </source>
</evidence>
<organism evidence="7 8">
    <name type="scientific">Corynebacterium massiliense DSM 45435</name>
    <dbReference type="NCBI Taxonomy" id="1121364"/>
    <lineage>
        <taxon>Bacteria</taxon>
        <taxon>Bacillati</taxon>
        <taxon>Actinomycetota</taxon>
        <taxon>Actinomycetes</taxon>
        <taxon>Mycobacteriales</taxon>
        <taxon>Corynebacteriaceae</taxon>
        <taxon>Corynebacterium</taxon>
    </lineage>
</organism>
<comment type="subunit">
    <text evidence="2">Homohexamer.</text>
</comment>
<dbReference type="InterPro" id="IPR017221">
    <property type="entry name" value="DUF34/NIF3_bac"/>
</dbReference>
<keyword evidence="7" id="KW-0378">Hydrolase</keyword>
<name>A0ABY7UAM8_9CORY</name>
<dbReference type="EMBL" id="CP063189">
    <property type="protein sequence ID" value="WCZ32907.1"/>
    <property type="molecule type" value="Genomic_DNA"/>
</dbReference>
<feature type="compositionally biased region" description="Low complexity" evidence="6">
    <location>
        <begin position="1"/>
        <end position="21"/>
    </location>
</feature>
<dbReference type="InterPro" id="IPR036069">
    <property type="entry name" value="DUF34/NIF3_sf"/>
</dbReference>
<dbReference type="Proteomes" id="UP001220064">
    <property type="component" value="Chromosome"/>
</dbReference>
<keyword evidence="4 5" id="KW-0479">Metal-binding</keyword>
<reference evidence="7 8" key="1">
    <citation type="submission" date="2020-10" db="EMBL/GenBank/DDBJ databases">
        <title>Complete genome sequence of Corynebacterium massiliense DSM 45435, type strain of Corynebacterium massiliense.</title>
        <authorList>
            <person name="Busche T."/>
            <person name="Kalinowski J."/>
            <person name="Ruckert C."/>
        </authorList>
    </citation>
    <scope>NUCLEOTIDE SEQUENCE [LARGE SCALE GENOMIC DNA]</scope>
    <source>
        <strain evidence="7 8">DSM 45435</strain>
    </source>
</reference>
<evidence type="ECO:0000256" key="2">
    <source>
        <dbReference type="ARBA" id="ARBA00011643"/>
    </source>
</evidence>
<evidence type="ECO:0000256" key="6">
    <source>
        <dbReference type="SAM" id="MobiDB-lite"/>
    </source>
</evidence>
<evidence type="ECO:0000313" key="8">
    <source>
        <dbReference type="Proteomes" id="UP001220064"/>
    </source>
</evidence>
<dbReference type="Gene3D" id="3.40.1390.30">
    <property type="entry name" value="NIF3 (NGG1p interacting factor 3)-like"/>
    <property type="match status" value="1"/>
</dbReference>
<dbReference type="RefSeq" id="WP_022862378.1">
    <property type="nucleotide sequence ID" value="NZ_ATVG01000001.1"/>
</dbReference>
<dbReference type="InterPro" id="IPR015867">
    <property type="entry name" value="N-reg_PII/ATP_PRibTrfase_C"/>
</dbReference>
<dbReference type="GO" id="GO:0003934">
    <property type="term" value="F:GTP cyclohydrolase I activity"/>
    <property type="evidence" value="ECO:0007669"/>
    <property type="project" value="UniProtKB-EC"/>
</dbReference>
<feature type="region of interest" description="Disordered" evidence="6">
    <location>
        <begin position="1"/>
        <end position="24"/>
    </location>
</feature>
<dbReference type="PANTHER" id="PTHR13799:SF14">
    <property type="entry name" value="GTP CYCLOHYDROLASE 1 TYPE 2 HOMOLOG"/>
    <property type="match status" value="1"/>
</dbReference>
<keyword evidence="8" id="KW-1185">Reference proteome</keyword>
<dbReference type="SUPFAM" id="SSF102705">
    <property type="entry name" value="NIF3 (NGG1p interacting factor 3)-like"/>
    <property type="match status" value="1"/>
</dbReference>
<dbReference type="Gene3D" id="3.30.70.120">
    <property type="match status" value="1"/>
</dbReference>
<comment type="similarity">
    <text evidence="1 5">Belongs to the GTP cyclohydrolase I type 2/NIF3 family.</text>
</comment>
<dbReference type="PANTHER" id="PTHR13799">
    <property type="entry name" value="NGG1 INTERACTING FACTOR 3"/>
    <property type="match status" value="1"/>
</dbReference>
<dbReference type="InterPro" id="IPR002678">
    <property type="entry name" value="DUF34/NIF3"/>
</dbReference>
<evidence type="ECO:0000313" key="7">
    <source>
        <dbReference type="EMBL" id="WCZ32907.1"/>
    </source>
</evidence>
<dbReference type="PIRSF" id="PIRSF037489">
    <property type="entry name" value="UCP037489_NIF3_YqfO"/>
    <property type="match status" value="1"/>
</dbReference>
<evidence type="ECO:0000256" key="5">
    <source>
        <dbReference type="PIRNR" id="PIRNR037489"/>
    </source>
</evidence>
<gene>
    <name evidence="7" type="ORF">CMASS_07370</name>
</gene>
<evidence type="ECO:0000256" key="4">
    <source>
        <dbReference type="ARBA" id="ARBA00022723"/>
    </source>
</evidence>
<dbReference type="NCBIfam" id="TIGR00486">
    <property type="entry name" value="YbgI_SA1388"/>
    <property type="match status" value="1"/>
</dbReference>
<accession>A0ABY7UAM8</accession>